<proteinExistence type="predicted"/>
<name>A0AA36N5I7_9DINO</name>
<dbReference type="EMBL" id="CAUJNA010002513">
    <property type="protein sequence ID" value="CAJ1393244.1"/>
    <property type="molecule type" value="Genomic_DNA"/>
</dbReference>
<evidence type="ECO:0000313" key="3">
    <source>
        <dbReference type="EMBL" id="CAJ1393244.1"/>
    </source>
</evidence>
<organism evidence="3 4">
    <name type="scientific">Effrenium voratum</name>
    <dbReference type="NCBI Taxonomy" id="2562239"/>
    <lineage>
        <taxon>Eukaryota</taxon>
        <taxon>Sar</taxon>
        <taxon>Alveolata</taxon>
        <taxon>Dinophyceae</taxon>
        <taxon>Suessiales</taxon>
        <taxon>Symbiodiniaceae</taxon>
        <taxon>Effrenium</taxon>
    </lineage>
</organism>
<comment type="caution">
    <text evidence="3">The sequence shown here is derived from an EMBL/GenBank/DDBJ whole genome shotgun (WGS) entry which is preliminary data.</text>
</comment>
<feature type="region of interest" description="Disordered" evidence="2">
    <location>
        <begin position="270"/>
        <end position="296"/>
    </location>
</feature>
<feature type="region of interest" description="Disordered" evidence="2">
    <location>
        <begin position="49"/>
        <end position="69"/>
    </location>
</feature>
<keyword evidence="4" id="KW-1185">Reference proteome</keyword>
<sequence>MSSISPRRVDFAPSPRRAWRDEDSQDVSPAPGSSEVVLLRCRETIERLHGDVEEERQKRQRLQDQAAANEDELATVKAQLVEESERLAAAERERRLLERQLMEMQQRQKAEKEMHEAASSQLQGLKSESVQKAQEHFAQQLRLSEAEAAAQRAEAKAAEAEAEAARSSEELRGAQHQVLEAEAGAQQLQEALEGKGQELDQALQQLAELEHRCESLGQDLEDLQADKQAIVESNQFELQELAMRQERLQGAWREREVELQRAFQERDECQNDLEQAQQEAERSRQQARRLTEENRDLTDKCQRLESELSKLRKKGEELKVEAAEKAQDLEQLQRQQRSHKSTVATLEQQVEEYRRQTRELSQELARQKAEALQVKQDLAGAAKQEEEREKILSSRVGGIHDLQCGVCCFALPKGRGEKELKKRAAELTWRLEAANKEVEACRASLTSERERCKELQKLSHQEAEAHSHLQHQGLISLSELLSQAQAHARLLAQVKAELGGISKIEFAAEDTGELKQKYEQKIAKLYQHLSEREAYERKLKGFIENEVHVLHQYNKELEHYCQWRRGAVPDPPTLLKPPIPAPDKVGRRLMRNLQNLEALK</sequence>
<feature type="region of interest" description="Disordered" evidence="2">
    <location>
        <begin position="152"/>
        <end position="171"/>
    </location>
</feature>
<feature type="compositionally biased region" description="Basic and acidic residues" evidence="2">
    <location>
        <begin position="153"/>
        <end position="171"/>
    </location>
</feature>
<gene>
    <name evidence="3" type="ORF">EVOR1521_LOCUS18154</name>
</gene>
<protein>
    <submittedName>
        <fullName evidence="3">Uncharacterized protein</fullName>
    </submittedName>
</protein>
<evidence type="ECO:0000313" key="4">
    <source>
        <dbReference type="Proteomes" id="UP001178507"/>
    </source>
</evidence>
<dbReference type="AlphaFoldDB" id="A0AA36N5I7"/>
<evidence type="ECO:0000256" key="1">
    <source>
        <dbReference type="SAM" id="Coils"/>
    </source>
</evidence>
<keyword evidence="1" id="KW-0175">Coiled coil</keyword>
<dbReference type="Proteomes" id="UP001178507">
    <property type="component" value="Unassembled WGS sequence"/>
</dbReference>
<evidence type="ECO:0000256" key="2">
    <source>
        <dbReference type="SAM" id="MobiDB-lite"/>
    </source>
</evidence>
<feature type="coiled-coil region" evidence="1">
    <location>
        <begin position="417"/>
        <end position="451"/>
    </location>
</feature>
<feature type="compositionally biased region" description="Basic and acidic residues" evidence="2">
    <location>
        <begin position="279"/>
        <end position="296"/>
    </location>
</feature>
<dbReference type="Gene3D" id="1.10.287.1490">
    <property type="match status" value="1"/>
</dbReference>
<accession>A0AA36N5I7</accession>
<feature type="region of interest" description="Disordered" evidence="2">
    <location>
        <begin position="1"/>
        <end position="35"/>
    </location>
</feature>
<reference evidence="3" key="1">
    <citation type="submission" date="2023-08" db="EMBL/GenBank/DDBJ databases">
        <authorList>
            <person name="Chen Y."/>
            <person name="Shah S."/>
            <person name="Dougan E. K."/>
            <person name="Thang M."/>
            <person name="Chan C."/>
        </authorList>
    </citation>
    <scope>NUCLEOTIDE SEQUENCE</scope>
</reference>